<dbReference type="SUPFAM" id="SSF110296">
    <property type="entry name" value="Oligoxyloglucan reducing end-specific cellobiohydrolase"/>
    <property type="match status" value="1"/>
</dbReference>
<feature type="domain" description="Photosynthesis system II assembly factor Ycf48/Hcf136-like" evidence="2">
    <location>
        <begin position="82"/>
        <end position="130"/>
    </location>
</feature>
<evidence type="ECO:0000259" key="2">
    <source>
        <dbReference type="Pfam" id="PF14870"/>
    </source>
</evidence>
<gene>
    <name evidence="3" type="ORF">C8R26_10158</name>
</gene>
<comment type="caution">
    <text evidence="3">The sequence shown here is derived from an EMBL/GenBank/DDBJ whole genome shotgun (WGS) entry which is preliminary data.</text>
</comment>
<name>A0A2T5I4K2_9PROT</name>
<dbReference type="InterPro" id="IPR028203">
    <property type="entry name" value="PSII_CF48-like_dom"/>
</dbReference>
<evidence type="ECO:0000313" key="3">
    <source>
        <dbReference type="EMBL" id="PTQ78743.1"/>
    </source>
</evidence>
<dbReference type="Proteomes" id="UP000244128">
    <property type="component" value="Unassembled WGS sequence"/>
</dbReference>
<proteinExistence type="predicted"/>
<keyword evidence="1" id="KW-0472">Membrane</keyword>
<sequence length="134" mass="14744">MQKPEMSSSSASNDEKPSPDQSAFWWLIGLATLLLLGSAWIAWQQPPKPDANRTTAPGWIDTLQYPIEYNVFKRVTVINAGLQAVFALDQRVWAVGGRGLIVHSEDGGKSWQRQTSGTDARLKSITFQADGQQG</sequence>
<protein>
    <recommendedName>
        <fullName evidence="2">Photosynthesis system II assembly factor Ycf48/Hcf136-like domain-containing protein</fullName>
    </recommendedName>
</protein>
<reference evidence="3 4" key="1">
    <citation type="submission" date="2018-04" db="EMBL/GenBank/DDBJ databases">
        <title>Active sludge and wastewater microbial communities from Klosterneuburg, Austria.</title>
        <authorList>
            <person name="Wagner M."/>
        </authorList>
    </citation>
    <scope>NUCLEOTIDE SEQUENCE [LARGE SCALE GENOMIC DNA]</scope>
    <source>
        <strain evidence="3 4">Nm49</strain>
    </source>
</reference>
<keyword evidence="1" id="KW-0812">Transmembrane</keyword>
<dbReference type="EMBL" id="QAOI01000001">
    <property type="protein sequence ID" value="PTQ78743.1"/>
    <property type="molecule type" value="Genomic_DNA"/>
</dbReference>
<feature type="transmembrane region" description="Helical" evidence="1">
    <location>
        <begin position="23"/>
        <end position="43"/>
    </location>
</feature>
<keyword evidence="1" id="KW-1133">Transmembrane helix</keyword>
<organism evidence="3 4">
    <name type="scientific">Nitrosomonas oligotropha</name>
    <dbReference type="NCBI Taxonomy" id="42354"/>
    <lineage>
        <taxon>Bacteria</taxon>
        <taxon>Pseudomonadati</taxon>
        <taxon>Pseudomonadota</taxon>
        <taxon>Betaproteobacteria</taxon>
        <taxon>Nitrosomonadales</taxon>
        <taxon>Nitrosomonadaceae</taxon>
        <taxon>Nitrosomonas</taxon>
    </lineage>
</organism>
<evidence type="ECO:0000256" key="1">
    <source>
        <dbReference type="SAM" id="Phobius"/>
    </source>
</evidence>
<evidence type="ECO:0000313" key="4">
    <source>
        <dbReference type="Proteomes" id="UP000244128"/>
    </source>
</evidence>
<accession>A0A2T5I4K2</accession>
<dbReference type="AlphaFoldDB" id="A0A2T5I4K2"/>
<dbReference type="Pfam" id="PF14870">
    <property type="entry name" value="PSII_BNR"/>
    <property type="match status" value="1"/>
</dbReference>